<feature type="compositionally biased region" description="Low complexity" evidence="2">
    <location>
        <begin position="652"/>
        <end position="664"/>
    </location>
</feature>
<evidence type="ECO:0000256" key="2">
    <source>
        <dbReference type="SAM" id="MobiDB-lite"/>
    </source>
</evidence>
<sequence>MITALVGVQGRLEGQRFPLGRNAVTLGRGDTNDVVLTSRFSSRVHAEVRREDAGFVLHDHDSDNGTWVNGVQVSDHVLEPGDEIRIGDEVFRFETWESATLAGPVDHLDGGSPDVLRVTITGGGPVGLTLALLLDHLMGPRVAVRVHDRRWVRVGDHLEWTTYEKGNVRREQVVTLQSRQYLRLPPHVQERLFADGEDWSQMWPVGPDSIEGAAPRNTPVRFIEDELLELANERSDRITLVPERFDAAEARDDLLQQHVLAICEGGRSRTRDHFADRFGTPDTSMYSVDGEHVQDVVLGLRVASRLPDPTAVLLTVSQNRFLLNSLRGEGFLNMRLTDQEAQEAVGINPVRQMFTACVQSAPCVLERQPDGEFMCETHHTFFLPALLKGSALWARVQEGLRLFGVPADRLTAVTGFRLDMVQRPRFTAQLYPPTRTTPGTHAFLLGDAGNAIHFWPGRGLNSGLASAISLARNLAAVWRGVPLRDADLLRHEAVMAMLQYRHKTRAWRQMVTIDATGRPRTIKGQIARGIAEAEQGAFDRAADTEVLLERLRRNRARLESRVSGLPDDAALRAQLEPLAGPTLHTLVVGGAWDTGNVGGEEVDVDWLLPEPEPAAVPAPATSAAEARVTRRVTGDRPAAAPVPAPREREAAPRTPAPQAQGPRD</sequence>
<comment type="caution">
    <text evidence="4">The sequence shown here is derived from an EMBL/GenBank/DDBJ whole genome shotgun (WGS) entry which is preliminary data.</text>
</comment>
<dbReference type="RefSeq" id="WP_369203725.1">
    <property type="nucleotide sequence ID" value="NZ_JBFNXQ010000008.1"/>
</dbReference>
<evidence type="ECO:0000313" key="5">
    <source>
        <dbReference type="Proteomes" id="UP001560045"/>
    </source>
</evidence>
<dbReference type="Proteomes" id="UP001560045">
    <property type="component" value="Unassembled WGS sequence"/>
</dbReference>
<accession>A0ABV3XB46</accession>
<reference evidence="4 5" key="1">
    <citation type="submission" date="2024-06" db="EMBL/GenBank/DDBJ databases">
        <title>Draft genome sequence of Geodermatophilus badlandi, a novel member of the Geodermatophilaceae isolated from badland sedimentary rocks in the Red desert, Wyoming, USA.</title>
        <authorList>
            <person name="Ben Tekaya S."/>
            <person name="Nouioui I."/>
            <person name="Flores G.M."/>
            <person name="Shaal M.N."/>
            <person name="Bredoire F."/>
            <person name="Basile F."/>
            <person name="Van Diepen L."/>
            <person name="Ward N.L."/>
        </authorList>
    </citation>
    <scope>NUCLEOTIDE SEQUENCE [LARGE SCALE GENOMIC DNA]</scope>
    <source>
        <strain evidence="4 5">WL48A</strain>
    </source>
</reference>
<feature type="compositionally biased region" description="Low complexity" evidence="2">
    <location>
        <begin position="617"/>
        <end position="626"/>
    </location>
</feature>
<dbReference type="EMBL" id="JBFNXQ010000008">
    <property type="protein sequence ID" value="MEX5717661.1"/>
    <property type="molecule type" value="Genomic_DNA"/>
</dbReference>
<dbReference type="Gene3D" id="2.60.200.20">
    <property type="match status" value="1"/>
</dbReference>
<proteinExistence type="predicted"/>
<organism evidence="4 5">
    <name type="scientific">Geodermatophilus maliterrae</name>
    <dbReference type="NCBI Taxonomy" id="3162531"/>
    <lineage>
        <taxon>Bacteria</taxon>
        <taxon>Bacillati</taxon>
        <taxon>Actinomycetota</taxon>
        <taxon>Actinomycetes</taxon>
        <taxon>Geodermatophilales</taxon>
        <taxon>Geodermatophilaceae</taxon>
        <taxon>Geodermatophilus</taxon>
    </lineage>
</organism>
<dbReference type="InterPro" id="IPR000253">
    <property type="entry name" value="FHA_dom"/>
</dbReference>
<protein>
    <submittedName>
        <fullName evidence="4">FHA domain-containing protein</fullName>
    </submittedName>
</protein>
<dbReference type="SUPFAM" id="SSF51905">
    <property type="entry name" value="FAD/NAD(P)-binding domain"/>
    <property type="match status" value="1"/>
</dbReference>
<evidence type="ECO:0000259" key="3">
    <source>
        <dbReference type="PROSITE" id="PS50006"/>
    </source>
</evidence>
<dbReference type="Gene3D" id="3.50.50.60">
    <property type="entry name" value="FAD/NAD(P)-binding domain"/>
    <property type="match status" value="1"/>
</dbReference>
<dbReference type="Pfam" id="PF00498">
    <property type="entry name" value="FHA"/>
    <property type="match status" value="1"/>
</dbReference>
<dbReference type="SUPFAM" id="SSF49879">
    <property type="entry name" value="SMAD/FHA domain"/>
    <property type="match status" value="1"/>
</dbReference>
<evidence type="ECO:0000256" key="1">
    <source>
        <dbReference type="ARBA" id="ARBA00022553"/>
    </source>
</evidence>
<dbReference type="InterPro" id="IPR008984">
    <property type="entry name" value="SMAD_FHA_dom_sf"/>
</dbReference>
<name>A0ABV3XB46_9ACTN</name>
<keyword evidence="5" id="KW-1185">Reference proteome</keyword>
<dbReference type="PROSITE" id="PS50006">
    <property type="entry name" value="FHA_DOMAIN"/>
    <property type="match status" value="1"/>
</dbReference>
<gene>
    <name evidence="4" type="ORF">ABQ292_04670</name>
</gene>
<feature type="domain" description="FHA" evidence="3">
    <location>
        <begin position="24"/>
        <end position="73"/>
    </location>
</feature>
<keyword evidence="1" id="KW-0597">Phosphoprotein</keyword>
<evidence type="ECO:0000313" key="4">
    <source>
        <dbReference type="EMBL" id="MEX5717661.1"/>
    </source>
</evidence>
<dbReference type="InterPro" id="IPR036188">
    <property type="entry name" value="FAD/NAD-bd_sf"/>
</dbReference>
<feature type="region of interest" description="Disordered" evidence="2">
    <location>
        <begin position="611"/>
        <end position="664"/>
    </location>
</feature>
<dbReference type="SMART" id="SM00240">
    <property type="entry name" value="FHA"/>
    <property type="match status" value="1"/>
</dbReference>
<dbReference type="CDD" id="cd00060">
    <property type="entry name" value="FHA"/>
    <property type="match status" value="1"/>
</dbReference>